<reference evidence="1" key="1">
    <citation type="journal article" date="2015" name="Nature">
        <title>Complex archaea that bridge the gap between prokaryotes and eukaryotes.</title>
        <authorList>
            <person name="Spang A."/>
            <person name="Saw J.H."/>
            <person name="Jorgensen S.L."/>
            <person name="Zaremba-Niedzwiedzka K."/>
            <person name="Martijn J."/>
            <person name="Lind A.E."/>
            <person name="van Eijk R."/>
            <person name="Schleper C."/>
            <person name="Guy L."/>
            <person name="Ettema T.J."/>
        </authorList>
    </citation>
    <scope>NUCLEOTIDE SEQUENCE</scope>
</reference>
<accession>A0A0F9BDU5</accession>
<comment type="caution">
    <text evidence="1">The sequence shown here is derived from an EMBL/GenBank/DDBJ whole genome shotgun (WGS) entry which is preliminary data.</text>
</comment>
<evidence type="ECO:0008006" key="2">
    <source>
        <dbReference type="Google" id="ProtNLM"/>
    </source>
</evidence>
<evidence type="ECO:0000313" key="1">
    <source>
        <dbReference type="EMBL" id="KKL19860.1"/>
    </source>
</evidence>
<gene>
    <name evidence="1" type="ORF">LCGC14_2461250</name>
</gene>
<dbReference type="AlphaFoldDB" id="A0A0F9BDU5"/>
<dbReference type="EMBL" id="LAZR01038326">
    <property type="protein sequence ID" value="KKL19860.1"/>
    <property type="molecule type" value="Genomic_DNA"/>
</dbReference>
<protein>
    <recommendedName>
        <fullName evidence="2">HNH nuclease domain-containing protein</fullName>
    </recommendedName>
</protein>
<proteinExistence type="predicted"/>
<name>A0A0F9BDU5_9ZZZZ</name>
<organism evidence="1">
    <name type="scientific">marine sediment metagenome</name>
    <dbReference type="NCBI Taxonomy" id="412755"/>
    <lineage>
        <taxon>unclassified sequences</taxon>
        <taxon>metagenomes</taxon>
        <taxon>ecological metagenomes</taxon>
    </lineage>
</organism>
<sequence length="178" mass="21114">MATEASMKVMRSQRRKKIFAIESFGGKCELCGYNKCINALEFHHLNKEEKQYDPSYIIMRWSWKRAYSELKKCILVCSNCHKEIHYNIREIKSILRVRVFIDKKCVVCSNPFVVRTDKATQRYCSVICKTLDSRKVSRPTRKQLEKMLESKFPWTRIGKIYGVSDNAVRKWAKKYNLI</sequence>